<feature type="region of interest" description="Disordered" evidence="1">
    <location>
        <begin position="97"/>
        <end position="156"/>
    </location>
</feature>
<feature type="compositionally biased region" description="Polar residues" evidence="1">
    <location>
        <begin position="100"/>
        <end position="109"/>
    </location>
</feature>
<evidence type="ECO:0000313" key="3">
    <source>
        <dbReference type="RefSeq" id="XP_033456574.1"/>
    </source>
</evidence>
<feature type="compositionally biased region" description="Polar residues" evidence="1">
    <location>
        <begin position="510"/>
        <end position="529"/>
    </location>
</feature>
<reference evidence="3" key="3">
    <citation type="submission" date="2025-08" db="UniProtKB">
        <authorList>
            <consortium name="RefSeq"/>
        </authorList>
    </citation>
    <scope>IDENTIFICATION</scope>
    <source>
        <strain evidence="3">CBS 342.82</strain>
    </source>
</reference>
<dbReference type="Proteomes" id="UP000504637">
    <property type="component" value="Unplaced"/>
</dbReference>
<feature type="compositionally biased region" description="Basic and acidic residues" evidence="1">
    <location>
        <begin position="370"/>
        <end position="379"/>
    </location>
</feature>
<feature type="region of interest" description="Disordered" evidence="1">
    <location>
        <begin position="359"/>
        <end position="379"/>
    </location>
</feature>
<reference evidence="3" key="1">
    <citation type="submission" date="2020-01" db="EMBL/GenBank/DDBJ databases">
        <authorList>
            <consortium name="DOE Joint Genome Institute"/>
            <person name="Haridas S."/>
            <person name="Albert R."/>
            <person name="Binder M."/>
            <person name="Bloem J."/>
            <person name="Labutti K."/>
            <person name="Salamov A."/>
            <person name="Andreopoulos B."/>
            <person name="Baker S.E."/>
            <person name="Barry K."/>
            <person name="Bills G."/>
            <person name="Bluhm B.H."/>
            <person name="Cannon C."/>
            <person name="Castanera R."/>
            <person name="Culley D.E."/>
            <person name="Daum C."/>
            <person name="Ezra D."/>
            <person name="Gonzalez J.B."/>
            <person name="Henrissat B."/>
            <person name="Kuo A."/>
            <person name="Liang C."/>
            <person name="Lipzen A."/>
            <person name="Lutzoni F."/>
            <person name="Magnuson J."/>
            <person name="Mondo S."/>
            <person name="Nolan M."/>
            <person name="Ohm R."/>
            <person name="Pangilinan J."/>
            <person name="Park H.-J."/>
            <person name="Ramirez L."/>
            <person name="Alfaro M."/>
            <person name="Sun H."/>
            <person name="Tritt A."/>
            <person name="Yoshinaga Y."/>
            <person name="Zwiers L.-H."/>
            <person name="Turgeon B.G."/>
            <person name="Goodwin S.B."/>
            <person name="Spatafora J.W."/>
            <person name="Crous P.W."/>
            <person name="Grigoriev I.V."/>
        </authorList>
    </citation>
    <scope>NUCLEOTIDE SEQUENCE</scope>
    <source>
        <strain evidence="3">CBS 342.82</strain>
    </source>
</reference>
<gene>
    <name evidence="3" type="ORF">K489DRAFT_412847</name>
</gene>
<feature type="region of interest" description="Disordered" evidence="1">
    <location>
        <begin position="429"/>
        <end position="536"/>
    </location>
</feature>
<organism evidence="3">
    <name type="scientific">Dissoconium aciculare CBS 342.82</name>
    <dbReference type="NCBI Taxonomy" id="1314786"/>
    <lineage>
        <taxon>Eukaryota</taxon>
        <taxon>Fungi</taxon>
        <taxon>Dikarya</taxon>
        <taxon>Ascomycota</taxon>
        <taxon>Pezizomycotina</taxon>
        <taxon>Dothideomycetes</taxon>
        <taxon>Dothideomycetidae</taxon>
        <taxon>Mycosphaerellales</taxon>
        <taxon>Dissoconiaceae</taxon>
        <taxon>Dissoconium</taxon>
    </lineage>
</organism>
<protein>
    <submittedName>
        <fullName evidence="3">Uncharacterized protein</fullName>
    </submittedName>
</protein>
<reference evidence="3" key="2">
    <citation type="submission" date="2020-04" db="EMBL/GenBank/DDBJ databases">
        <authorList>
            <consortium name="NCBI Genome Project"/>
        </authorList>
    </citation>
    <scope>NUCLEOTIDE SEQUENCE</scope>
    <source>
        <strain evidence="3">CBS 342.82</strain>
    </source>
</reference>
<accession>A0A6J3LV41</accession>
<dbReference type="GeneID" id="54365776"/>
<dbReference type="AlphaFoldDB" id="A0A6J3LV41"/>
<feature type="compositionally biased region" description="Low complexity" evidence="1">
    <location>
        <begin position="446"/>
        <end position="457"/>
    </location>
</feature>
<sequence length="603" mass="66056">MALSVLKRTDRHALMVKRRTHVPTSNLKQFELFMPQSTASTQPSWLEKPLPECPSQRRRVTELMSSAPTTLHRSPSVRYQSIGRPVKTIDRTKREAVLIQSPQSNSHATIVNGEASKHNHRHEKSSSDSKSDMDRKPNKGSGISKNAAVDQQQQTTSLGDKNVLLKVCDSTESQMASVPNNVLPPREELDMQPIPVDISAFAVSPFRQWRPGLEFEASTKVLDDTNEWKGSIQASLQTITTPAWPHQTSCTPSLCSSSHDSGSANPAISKSSSNDKIASPTTHLERLSHMPDLADLTTTMDRTSSYTDEVKSPVLGRPNSVEAQWPHVPELYHGSRNTQHLAEQYRTLLVEEMAALRSSDDVPLPSGVPDDTHAHAEAGDNRQTSIVCLDKHDKSCSKSCGLPENTIPAADEIRCDTSVAQSYISSMGAVKDHQPRHLSKKHATTPAILPSSIASMSAPPPKIKIRPRDKHNEVDQAISPLQLDSTEDPIPKLRAPSQLSTTRHHRPGSRPSSNHPAFRATTTNGNDKSSLGIRGGTTSAHLSTQVSYADFNAALQHPDLTNEQKLAAIEARLLEIDALLARSRLRRTKSGSDREGLAKVDVS</sequence>
<feature type="compositionally biased region" description="Basic and acidic residues" evidence="1">
    <location>
        <begin position="124"/>
        <end position="137"/>
    </location>
</feature>
<evidence type="ECO:0000313" key="2">
    <source>
        <dbReference type="Proteomes" id="UP000504637"/>
    </source>
</evidence>
<keyword evidence="2" id="KW-1185">Reference proteome</keyword>
<evidence type="ECO:0000256" key="1">
    <source>
        <dbReference type="SAM" id="MobiDB-lite"/>
    </source>
</evidence>
<feature type="compositionally biased region" description="Polar residues" evidence="1">
    <location>
        <begin position="141"/>
        <end position="156"/>
    </location>
</feature>
<name>A0A6J3LV41_9PEZI</name>
<feature type="region of interest" description="Disordered" evidence="1">
    <location>
        <begin position="254"/>
        <end position="278"/>
    </location>
</feature>
<dbReference type="RefSeq" id="XP_033456574.1">
    <property type="nucleotide sequence ID" value="XM_033607977.1"/>
</dbReference>
<proteinExistence type="predicted"/>